<dbReference type="Pfam" id="PF13176">
    <property type="entry name" value="TPR_7"/>
    <property type="match status" value="1"/>
</dbReference>
<dbReference type="Gene3D" id="3.40.50.300">
    <property type="entry name" value="P-loop containing nucleotide triphosphate hydrolases"/>
    <property type="match status" value="1"/>
</dbReference>
<accession>A0A917DQB6</accession>
<evidence type="ECO:0000256" key="1">
    <source>
        <dbReference type="ARBA" id="ARBA00022679"/>
    </source>
</evidence>
<dbReference type="OrthoDB" id="9800698at2"/>
<dbReference type="InterPro" id="IPR027417">
    <property type="entry name" value="P-loop_NTPase"/>
</dbReference>
<organism evidence="2 3">
    <name type="scientific">Croceicoccus mobilis</name>
    <dbReference type="NCBI Taxonomy" id="1703339"/>
    <lineage>
        <taxon>Bacteria</taxon>
        <taxon>Pseudomonadati</taxon>
        <taxon>Pseudomonadota</taxon>
        <taxon>Alphaproteobacteria</taxon>
        <taxon>Sphingomonadales</taxon>
        <taxon>Erythrobacteraceae</taxon>
        <taxon>Croceicoccus</taxon>
    </lineage>
</organism>
<gene>
    <name evidence="2" type="ORF">GCM10010990_02180</name>
</gene>
<dbReference type="PANTHER" id="PTHR12788:SF10">
    <property type="entry name" value="PROTEIN-TYROSINE SULFOTRANSFERASE"/>
    <property type="match status" value="1"/>
</dbReference>
<keyword evidence="1" id="KW-0808">Transferase</keyword>
<dbReference type="SUPFAM" id="SSF52540">
    <property type="entry name" value="P-loop containing nucleoside triphosphate hydrolases"/>
    <property type="match status" value="1"/>
</dbReference>
<evidence type="ECO:0000313" key="2">
    <source>
        <dbReference type="EMBL" id="GGD56538.1"/>
    </source>
</evidence>
<dbReference type="GO" id="GO:0008476">
    <property type="term" value="F:protein-tyrosine sulfotransferase activity"/>
    <property type="evidence" value="ECO:0007669"/>
    <property type="project" value="InterPro"/>
</dbReference>
<evidence type="ECO:0000313" key="3">
    <source>
        <dbReference type="Proteomes" id="UP000612349"/>
    </source>
</evidence>
<dbReference type="RefSeq" id="WP_082922230.1">
    <property type="nucleotide sequence ID" value="NZ_BMIP01000001.1"/>
</dbReference>
<protein>
    <submittedName>
        <fullName evidence="2">Sulfotransferase</fullName>
    </submittedName>
</protein>
<comment type="caution">
    <text evidence="2">The sequence shown here is derived from an EMBL/GenBank/DDBJ whole genome shotgun (WGS) entry which is preliminary data.</text>
</comment>
<name>A0A917DQB6_9SPHN</name>
<reference evidence="2" key="2">
    <citation type="submission" date="2020-09" db="EMBL/GenBank/DDBJ databases">
        <authorList>
            <person name="Sun Q."/>
            <person name="Zhou Y."/>
        </authorList>
    </citation>
    <scope>NUCLEOTIDE SEQUENCE</scope>
    <source>
        <strain evidence="2">CGMCC 1.15360</strain>
    </source>
</reference>
<dbReference type="EMBL" id="BMIP01000001">
    <property type="protein sequence ID" value="GGD56538.1"/>
    <property type="molecule type" value="Genomic_DNA"/>
</dbReference>
<keyword evidence="3" id="KW-1185">Reference proteome</keyword>
<dbReference type="AlphaFoldDB" id="A0A917DQB6"/>
<dbReference type="Proteomes" id="UP000612349">
    <property type="component" value="Unassembled WGS sequence"/>
</dbReference>
<sequence length="487" mass="53706">MIPGTKPLILQAIAALERHERELAVSLLEKDLQVSPDNGERFRHHHQLASRIGEIEIALEAARRFAATRPVNLARKQFYWGELAAQGRTEEARADIARLPENARTSPGVLHFLGTLASQEGDFEEAIALFQRVTRTGISPPSWYALAMIKNFQPGDPDLEAMKAALPHIAAMPARSQAALYYALAKAFDDLGDTDQAFACYSSGAAQRRQIEPYDPAGAEQATRQLMSDFSSSGLERLVPSRHEGSRAIFVNGLPRSGTTMVEQVLMAGSQVSDGGELNLFRAALVSAIGGSGLADGLAFQTRSVDPAGAWASVAATYEKMLKMRFGPTGRVVDKTLLQSRMMGLLLNVLPDARIIWMRRDPADCALSCFRTLFTSSMPWSWHAADIAHYMKLEDELYRHWTALFPDRILTVPYEAMVGEPGKWITRIADHVGIADEPAMHHSSHKVRRLVRTASVQQVRSPISASAVGKAARYSEFQQQFLQAWQG</sequence>
<dbReference type="InterPro" id="IPR011990">
    <property type="entry name" value="TPR-like_helical_dom_sf"/>
</dbReference>
<dbReference type="Pfam" id="PF13469">
    <property type="entry name" value="Sulfotransfer_3"/>
    <property type="match status" value="1"/>
</dbReference>
<dbReference type="SMART" id="SM00028">
    <property type="entry name" value="TPR"/>
    <property type="match status" value="3"/>
</dbReference>
<proteinExistence type="predicted"/>
<dbReference type="SUPFAM" id="SSF48452">
    <property type="entry name" value="TPR-like"/>
    <property type="match status" value="1"/>
</dbReference>
<dbReference type="InterPro" id="IPR026634">
    <property type="entry name" value="TPST-like"/>
</dbReference>
<reference evidence="2" key="1">
    <citation type="journal article" date="2014" name="Int. J. Syst. Evol. Microbiol.">
        <title>Complete genome sequence of Corynebacterium casei LMG S-19264T (=DSM 44701T), isolated from a smear-ripened cheese.</title>
        <authorList>
            <consortium name="US DOE Joint Genome Institute (JGI-PGF)"/>
            <person name="Walter F."/>
            <person name="Albersmeier A."/>
            <person name="Kalinowski J."/>
            <person name="Ruckert C."/>
        </authorList>
    </citation>
    <scope>NUCLEOTIDE SEQUENCE</scope>
    <source>
        <strain evidence="2">CGMCC 1.15360</strain>
    </source>
</reference>
<dbReference type="Gene3D" id="1.25.40.10">
    <property type="entry name" value="Tetratricopeptide repeat domain"/>
    <property type="match status" value="1"/>
</dbReference>
<dbReference type="InterPro" id="IPR019734">
    <property type="entry name" value="TPR_rpt"/>
</dbReference>
<dbReference type="PANTHER" id="PTHR12788">
    <property type="entry name" value="PROTEIN-TYROSINE SULFOTRANSFERASE 2"/>
    <property type="match status" value="1"/>
</dbReference>
<dbReference type="Pfam" id="PF13181">
    <property type="entry name" value="TPR_8"/>
    <property type="match status" value="1"/>
</dbReference>